<dbReference type="SUPFAM" id="SSF55144">
    <property type="entry name" value="LigT-like"/>
    <property type="match status" value="1"/>
</dbReference>
<dbReference type="EMBL" id="CP034951">
    <property type="protein sequence ID" value="QAA80430.1"/>
    <property type="molecule type" value="Genomic_DNA"/>
</dbReference>
<dbReference type="OrthoDB" id="268668at2"/>
<evidence type="ECO:0000313" key="1">
    <source>
        <dbReference type="EMBL" id="QAA80430.1"/>
    </source>
</evidence>
<accession>A0A410FZK1</accession>
<evidence type="ECO:0000313" key="2">
    <source>
        <dbReference type="Proteomes" id="UP000285517"/>
    </source>
</evidence>
<keyword evidence="2" id="KW-1185">Reference proteome</keyword>
<dbReference type="Proteomes" id="UP000285517">
    <property type="component" value="Chromosome"/>
</dbReference>
<reference evidence="1 2" key="1">
    <citation type="submission" date="2019-01" db="EMBL/GenBank/DDBJ databases">
        <title>Complete genome sequencing of Aequorivita sp. H23M31.</title>
        <authorList>
            <person name="Bae J.-W."/>
        </authorList>
    </citation>
    <scope>NUCLEOTIDE SEQUENCE [LARGE SCALE GENOMIC DNA]</scope>
    <source>
        <strain evidence="1 2">H23M31</strain>
    </source>
</reference>
<gene>
    <name evidence="1" type="ORF">EI546_01210</name>
</gene>
<name>A0A410FZK1_9FLAO</name>
<dbReference type="PROSITE" id="PS51257">
    <property type="entry name" value="PROKAR_LIPOPROTEIN"/>
    <property type="match status" value="1"/>
</dbReference>
<dbReference type="AlphaFoldDB" id="A0A410FZK1"/>
<sequence>MRRILFFIISIIGLGIISCGSKKEKTIAIDVLLIPSEKMWKQAIEYNDLIVKSNTTTLKLDKDHIPHITLLQCFIDENDLPEVEKALTGLYGIIEKDSLFAKSLFFDKNTEKSFAMITIEKSEPLMELHAKSIELLKPYIVNDGTEAAFVPNPDGTAIDTFTVSYVSNFVSQHSSGNYDPHISLGVGDLELLKRMDNDIFKPIYFEASALAIYHLGNFGTAQKQLWKSKK</sequence>
<dbReference type="KEGG" id="aev:EI546_01210"/>
<proteinExistence type="predicted"/>
<protein>
    <recommendedName>
        <fullName evidence="3">2'-5' RNA ligase family protein</fullName>
    </recommendedName>
</protein>
<dbReference type="Gene3D" id="3.90.1140.10">
    <property type="entry name" value="Cyclic phosphodiesterase"/>
    <property type="match status" value="1"/>
</dbReference>
<dbReference type="InterPro" id="IPR009097">
    <property type="entry name" value="Cyclic_Pdiesterase"/>
</dbReference>
<dbReference type="RefSeq" id="WP_128248831.1">
    <property type="nucleotide sequence ID" value="NZ_CP034951.1"/>
</dbReference>
<organism evidence="1 2">
    <name type="scientific">Aequorivita ciconiae</name>
    <dbReference type="NCBI Taxonomy" id="2494375"/>
    <lineage>
        <taxon>Bacteria</taxon>
        <taxon>Pseudomonadati</taxon>
        <taxon>Bacteroidota</taxon>
        <taxon>Flavobacteriia</taxon>
        <taxon>Flavobacteriales</taxon>
        <taxon>Flavobacteriaceae</taxon>
        <taxon>Aequorivita</taxon>
    </lineage>
</organism>
<evidence type="ECO:0008006" key="3">
    <source>
        <dbReference type="Google" id="ProtNLM"/>
    </source>
</evidence>